<dbReference type="SMART" id="SM00248">
    <property type="entry name" value="ANK"/>
    <property type="match status" value="5"/>
</dbReference>
<gene>
    <name evidence="3" type="ORF">L484_002271</name>
</gene>
<evidence type="ECO:0000256" key="1">
    <source>
        <dbReference type="PROSITE-ProRule" id="PRU00023"/>
    </source>
</evidence>
<dbReference type="PROSITE" id="PS50297">
    <property type="entry name" value="ANK_REP_REGION"/>
    <property type="match status" value="3"/>
</dbReference>
<feature type="repeat" description="ANK" evidence="1">
    <location>
        <begin position="178"/>
        <end position="200"/>
    </location>
</feature>
<evidence type="ECO:0000313" key="3">
    <source>
        <dbReference type="EMBL" id="EXC37939.1"/>
    </source>
</evidence>
<feature type="transmembrane region" description="Helical" evidence="2">
    <location>
        <begin position="337"/>
        <end position="353"/>
    </location>
</feature>
<dbReference type="Gene3D" id="3.80.10.10">
    <property type="entry name" value="Ribonuclease Inhibitor"/>
    <property type="match status" value="1"/>
</dbReference>
<dbReference type="eggNOG" id="KOG0504">
    <property type="taxonomic scope" value="Eukaryota"/>
</dbReference>
<dbReference type="STRING" id="981085.W9SNY8"/>
<dbReference type="SUPFAM" id="SSF48403">
    <property type="entry name" value="Ankyrin repeat"/>
    <property type="match status" value="1"/>
</dbReference>
<dbReference type="InterPro" id="IPR032675">
    <property type="entry name" value="LRR_dom_sf"/>
</dbReference>
<accession>W9SNY8</accession>
<feature type="repeat" description="ANK" evidence="1">
    <location>
        <begin position="139"/>
        <end position="160"/>
    </location>
</feature>
<dbReference type="PROSITE" id="PS50088">
    <property type="entry name" value="ANK_REPEAT"/>
    <property type="match status" value="3"/>
</dbReference>
<keyword evidence="4" id="KW-1185">Reference proteome</keyword>
<keyword evidence="3" id="KW-0675">Receptor</keyword>
<keyword evidence="2" id="KW-0812">Transmembrane</keyword>
<proteinExistence type="predicted"/>
<dbReference type="InterPro" id="IPR036770">
    <property type="entry name" value="Ankyrin_rpt-contain_sf"/>
</dbReference>
<name>W9SNY8_9ROSA</name>
<evidence type="ECO:0000256" key="2">
    <source>
        <dbReference type="SAM" id="Phobius"/>
    </source>
</evidence>
<dbReference type="SUPFAM" id="SSF52058">
    <property type="entry name" value="L domain-like"/>
    <property type="match status" value="1"/>
</dbReference>
<feature type="transmembrane region" description="Helical" evidence="2">
    <location>
        <begin position="310"/>
        <end position="330"/>
    </location>
</feature>
<dbReference type="AlphaFoldDB" id="W9SNY8"/>
<dbReference type="InterPro" id="IPR002110">
    <property type="entry name" value="Ankyrin_rpt"/>
</dbReference>
<dbReference type="KEGG" id="mnt:21385849"/>
<reference evidence="4" key="1">
    <citation type="submission" date="2013-01" db="EMBL/GenBank/DDBJ databases">
        <title>Draft Genome Sequence of a Mulberry Tree, Morus notabilis C.K. Schneid.</title>
        <authorList>
            <person name="He N."/>
            <person name="Zhao S."/>
        </authorList>
    </citation>
    <scope>NUCLEOTIDE SEQUENCE</scope>
</reference>
<dbReference type="Pfam" id="PF12796">
    <property type="entry name" value="Ank_2"/>
    <property type="match status" value="2"/>
</dbReference>
<organism evidence="3 4">
    <name type="scientific">Morus notabilis</name>
    <dbReference type="NCBI Taxonomy" id="981085"/>
    <lineage>
        <taxon>Eukaryota</taxon>
        <taxon>Viridiplantae</taxon>
        <taxon>Streptophyta</taxon>
        <taxon>Embryophyta</taxon>
        <taxon>Tracheophyta</taxon>
        <taxon>Spermatophyta</taxon>
        <taxon>Magnoliopsida</taxon>
        <taxon>eudicotyledons</taxon>
        <taxon>Gunneridae</taxon>
        <taxon>Pentapetalae</taxon>
        <taxon>rosids</taxon>
        <taxon>fabids</taxon>
        <taxon>Rosales</taxon>
        <taxon>Moraceae</taxon>
        <taxon>Moreae</taxon>
        <taxon>Morus</taxon>
    </lineage>
</organism>
<dbReference type="PANTHER" id="PTHR24128:SF24">
    <property type="entry name" value="ANKYRIN REPEAT PROTEIN"/>
    <property type="match status" value="1"/>
</dbReference>
<dbReference type="Proteomes" id="UP000030645">
    <property type="component" value="Unassembled WGS sequence"/>
</dbReference>
<dbReference type="EMBL" id="KE620949">
    <property type="protein sequence ID" value="EXC37939.1"/>
    <property type="molecule type" value="Genomic_DNA"/>
</dbReference>
<keyword evidence="2" id="KW-1133">Transmembrane helix</keyword>
<sequence length="481" mass="54777">MDARLEVAAKAGDIEALYSLLKEDSYLLERIDAVPFIDTPLHIAASAGHVYFALEIMRLKPSYAATKLNQDGFSPIHLALQNGKSQMVLRLVEMNRGLVQVQGREGKTRLHFSVEYDMVDVLAKFLSVCPKAIQILTIRKETALHIAVKNDNLEAVKLLLGWLDHVDKDVVLKLADDEGNTVLHMATSKNQIEMVRLFINGADVNAKNLVGLTALDVLENQKQLANEKLQRMLLRGGALKGSSLPSIPTNKDAMKTKMSWHEKFLISDFRKKLYMSNDERNTMLVVAVLFATANYQAILNNPYMYEDLSFMLFSFVNHVAFLASMFEIYLYLPKGRMVLQLVVLMVVCFALLMSTWKFLMIEMAFLILVYYPKLLVHYLKWLSKSKQLQLLDLPWNNLVGTIPARLGHFDSLFYLDISNNSLNGAIPESITGLKGLIDRDISLEEPFPDFPFFMQRNVTIRGLQYNRNLVLIRNLKKLLWT</sequence>
<dbReference type="InterPro" id="IPR001611">
    <property type="entry name" value="Leu-rich_rpt"/>
</dbReference>
<keyword evidence="2" id="KW-0472">Membrane</keyword>
<dbReference type="PANTHER" id="PTHR24128">
    <property type="entry name" value="HOMEOBOX PROTEIN WARIAI"/>
    <property type="match status" value="1"/>
</dbReference>
<dbReference type="Pfam" id="PF00560">
    <property type="entry name" value="LRR_1"/>
    <property type="match status" value="1"/>
</dbReference>
<protein>
    <submittedName>
        <fullName evidence="3">Phytosulfokine receptor 1</fullName>
    </submittedName>
</protein>
<feature type="repeat" description="ANK" evidence="1">
    <location>
        <begin position="71"/>
        <end position="93"/>
    </location>
</feature>
<dbReference type="Gene3D" id="1.25.40.20">
    <property type="entry name" value="Ankyrin repeat-containing domain"/>
    <property type="match status" value="1"/>
</dbReference>
<feature type="transmembrane region" description="Helical" evidence="2">
    <location>
        <begin position="281"/>
        <end position="298"/>
    </location>
</feature>
<evidence type="ECO:0000313" key="4">
    <source>
        <dbReference type="Proteomes" id="UP000030645"/>
    </source>
</evidence>
<dbReference type="OrthoDB" id="674805at2759"/>
<keyword evidence="1" id="KW-0040">ANK repeat</keyword>